<dbReference type="InterPro" id="IPR050483">
    <property type="entry name" value="CoA-transferase_III_domain"/>
</dbReference>
<dbReference type="InterPro" id="IPR003673">
    <property type="entry name" value="CoA-Trfase_fam_III"/>
</dbReference>
<dbReference type="SUPFAM" id="SSF89796">
    <property type="entry name" value="CoA-transferase family III (CaiB/BaiF)"/>
    <property type="match status" value="1"/>
</dbReference>
<comment type="caution">
    <text evidence="2">The sequence shown here is derived from an EMBL/GenBank/DDBJ whole genome shotgun (WGS) entry which is preliminary data.</text>
</comment>
<dbReference type="PANTHER" id="PTHR48207">
    <property type="entry name" value="SUCCINATE--HYDROXYMETHYLGLUTARATE COA-TRANSFERASE"/>
    <property type="match status" value="1"/>
</dbReference>
<dbReference type="PANTHER" id="PTHR48207:SF3">
    <property type="entry name" value="SUCCINATE--HYDROXYMETHYLGLUTARATE COA-TRANSFERASE"/>
    <property type="match status" value="1"/>
</dbReference>
<sequence length="412" mass="42911">MNAKPLDGTIVLDLTTALSGPYATMLLASLGARVIKIENPATGGDSSRNNAPYVTERGIALQRSAPEDMSLSMMLRGRNKQSVLLDLKTDAGREVFLELAARATIVVENYSPGVTRRLGIDYDAVSRVNPAIIYTSITGFGTEGGTDGLKAMDAIIQAMSGVMFTAGEDGQDPVRFGLPVGDLIAPLYAVIGTLAAQRHLERTGEGQFVDVSMLGALTSLVAIEPFETLEALGIPQRTGAHVPRLAPFGTFATRDGFFALSAPTDPMARSVFAGLGMPELGTDPRFATRDGRVAHAAQLHGIIQDWAAPLGNDDAVARLAGAGAPVAPVRQPAEALRDAQVLARGEVVPLVGEAGAEGTVYGSGVPIRMSRVSATLDAPAPALGADTESVLGELLGYTPERIAALAGREMAL</sequence>
<name>A0ABP7BVH7_9MICC</name>
<organism evidence="2 3">
    <name type="scientific">Arthrobacter ginkgonis</name>
    <dbReference type="NCBI Taxonomy" id="1630594"/>
    <lineage>
        <taxon>Bacteria</taxon>
        <taxon>Bacillati</taxon>
        <taxon>Actinomycetota</taxon>
        <taxon>Actinomycetes</taxon>
        <taxon>Micrococcales</taxon>
        <taxon>Micrococcaceae</taxon>
        <taxon>Arthrobacter</taxon>
    </lineage>
</organism>
<dbReference type="Proteomes" id="UP001500752">
    <property type="component" value="Unassembled WGS sequence"/>
</dbReference>
<evidence type="ECO:0000256" key="1">
    <source>
        <dbReference type="ARBA" id="ARBA00022679"/>
    </source>
</evidence>
<dbReference type="Gene3D" id="3.40.50.10540">
    <property type="entry name" value="Crotonobetainyl-coa:carnitine coa-transferase, domain 1"/>
    <property type="match status" value="1"/>
</dbReference>
<evidence type="ECO:0000313" key="3">
    <source>
        <dbReference type="Proteomes" id="UP001500752"/>
    </source>
</evidence>
<reference evidence="3" key="1">
    <citation type="journal article" date="2019" name="Int. J. Syst. Evol. Microbiol.">
        <title>The Global Catalogue of Microorganisms (GCM) 10K type strain sequencing project: providing services to taxonomists for standard genome sequencing and annotation.</title>
        <authorList>
            <consortium name="The Broad Institute Genomics Platform"/>
            <consortium name="The Broad Institute Genome Sequencing Center for Infectious Disease"/>
            <person name="Wu L."/>
            <person name="Ma J."/>
        </authorList>
    </citation>
    <scope>NUCLEOTIDE SEQUENCE [LARGE SCALE GENOMIC DNA]</scope>
    <source>
        <strain evidence="3">JCM 30742</strain>
    </source>
</reference>
<keyword evidence="1" id="KW-0808">Transferase</keyword>
<proteinExistence type="predicted"/>
<dbReference type="EMBL" id="BAABEO010000006">
    <property type="protein sequence ID" value="GAA3668920.1"/>
    <property type="molecule type" value="Genomic_DNA"/>
</dbReference>
<dbReference type="Pfam" id="PF02515">
    <property type="entry name" value="CoA_transf_3"/>
    <property type="match status" value="1"/>
</dbReference>
<keyword evidence="3" id="KW-1185">Reference proteome</keyword>
<dbReference type="RefSeq" id="WP_345148108.1">
    <property type="nucleotide sequence ID" value="NZ_BAABEO010000006.1"/>
</dbReference>
<accession>A0ABP7BVH7</accession>
<dbReference type="Gene3D" id="3.30.1540.10">
    <property type="entry name" value="formyl-coa transferase, domain 3"/>
    <property type="match status" value="1"/>
</dbReference>
<protein>
    <submittedName>
        <fullName evidence="2">CaiB/BaiF CoA-transferase family protein</fullName>
    </submittedName>
</protein>
<dbReference type="InterPro" id="IPR023606">
    <property type="entry name" value="CoA-Trfase_III_dom_1_sf"/>
</dbReference>
<evidence type="ECO:0000313" key="2">
    <source>
        <dbReference type="EMBL" id="GAA3668920.1"/>
    </source>
</evidence>
<gene>
    <name evidence="2" type="ORF">GCM10023081_04240</name>
</gene>
<dbReference type="InterPro" id="IPR044855">
    <property type="entry name" value="CoA-Trfase_III_dom3_sf"/>
</dbReference>